<organism evidence="2 3">
    <name type="scientific">Oikopleura dioica</name>
    <name type="common">Tunicate</name>
    <dbReference type="NCBI Taxonomy" id="34765"/>
    <lineage>
        <taxon>Eukaryota</taxon>
        <taxon>Metazoa</taxon>
        <taxon>Chordata</taxon>
        <taxon>Tunicata</taxon>
        <taxon>Appendicularia</taxon>
        <taxon>Copelata</taxon>
        <taxon>Oikopleuridae</taxon>
        <taxon>Oikopleura</taxon>
    </lineage>
</organism>
<reference evidence="2 3" key="1">
    <citation type="submission" date="2021-04" db="EMBL/GenBank/DDBJ databases">
        <authorList>
            <person name="Bliznina A."/>
        </authorList>
    </citation>
    <scope>NUCLEOTIDE SEQUENCE [LARGE SCALE GENOMIC DNA]</scope>
</reference>
<evidence type="ECO:0000256" key="1">
    <source>
        <dbReference type="SAM" id="Phobius"/>
    </source>
</evidence>
<keyword evidence="1" id="KW-0812">Transmembrane</keyword>
<dbReference type="EMBL" id="OU015566">
    <property type="protein sequence ID" value="CAG5104890.1"/>
    <property type="molecule type" value="Genomic_DNA"/>
</dbReference>
<proteinExistence type="predicted"/>
<keyword evidence="1" id="KW-1133">Transmembrane helix</keyword>
<evidence type="ECO:0000313" key="2">
    <source>
        <dbReference type="EMBL" id="CAG5104890.1"/>
    </source>
</evidence>
<gene>
    <name evidence="2" type="ORF">OKIOD_LOCUS10407</name>
</gene>
<keyword evidence="1" id="KW-0472">Membrane</keyword>
<sequence>MEKYTVSANKFFLGTISLNDYIDTLDMHRSLFQEFQLDEKNYKAIGDKVLESFIESFTAFDMTILKHRFELTDEQEQAFQELYVTMTVDPAVGIDFRLPSPAVPQRYWVFHKNDDDRIHVAKAEINKAFEVEITMSEDSDPKMLFSSADEFSDYYWGTANADYFPNGELSTWENWLMMRKLDMHTKPEAPPTFVQTCLGKRPTLEMCSKLMTDPKVPTDHEIIPKCRRVVQNNAFARTMVIVIPVLVSILVLLTIVRCIFRQKRHRRGHLRELARIEAGNKMHTIIDDLTVIEVGKNDPPPIYADVVAVIQK</sequence>
<dbReference type="Proteomes" id="UP001158576">
    <property type="component" value="Chromosome 1"/>
</dbReference>
<name>A0ABN7SVI8_OIKDI</name>
<protein>
    <submittedName>
        <fullName evidence="2">Oidioi.mRNA.OKI2018_I69.chr1.g1642.t1.cds</fullName>
    </submittedName>
</protein>
<evidence type="ECO:0000313" key="3">
    <source>
        <dbReference type="Proteomes" id="UP001158576"/>
    </source>
</evidence>
<accession>A0ABN7SVI8</accession>
<feature type="transmembrane region" description="Helical" evidence="1">
    <location>
        <begin position="234"/>
        <end position="260"/>
    </location>
</feature>
<keyword evidence="3" id="KW-1185">Reference proteome</keyword>